<dbReference type="Gene3D" id="1.10.10.60">
    <property type="entry name" value="Homeodomain-like"/>
    <property type="match status" value="1"/>
</dbReference>
<dbReference type="EMBL" id="FNHE01000010">
    <property type="protein sequence ID" value="SDM94575.1"/>
    <property type="molecule type" value="Genomic_DNA"/>
</dbReference>
<reference evidence="7" key="1">
    <citation type="submission" date="2016-10" db="EMBL/GenBank/DDBJ databases">
        <authorList>
            <person name="Varghese N."/>
            <person name="Submissions S."/>
        </authorList>
    </citation>
    <scope>NUCLEOTIDE SEQUENCE [LARGE SCALE GENOMIC DNA]</scope>
    <source>
        <strain evidence="7">DSM 45419</strain>
    </source>
</reference>
<evidence type="ECO:0000256" key="2">
    <source>
        <dbReference type="ARBA" id="ARBA00023125"/>
    </source>
</evidence>
<dbReference type="Pfam" id="PF00440">
    <property type="entry name" value="TetR_N"/>
    <property type="match status" value="1"/>
</dbReference>
<dbReference type="RefSeq" id="WP_091221637.1">
    <property type="nucleotide sequence ID" value="NZ_FNHE01000010.1"/>
</dbReference>
<organism evidence="6 7">
    <name type="scientific">Geodermatophilus siccatus</name>
    <dbReference type="NCBI Taxonomy" id="1137991"/>
    <lineage>
        <taxon>Bacteria</taxon>
        <taxon>Bacillati</taxon>
        <taxon>Actinomycetota</taxon>
        <taxon>Actinomycetes</taxon>
        <taxon>Geodermatophilales</taxon>
        <taxon>Geodermatophilaceae</taxon>
        <taxon>Geodermatophilus</taxon>
    </lineage>
</organism>
<dbReference type="Pfam" id="PF02909">
    <property type="entry name" value="TetR_C_1"/>
    <property type="match status" value="1"/>
</dbReference>
<dbReference type="SUPFAM" id="SSF48498">
    <property type="entry name" value="Tetracyclin repressor-like, C-terminal domain"/>
    <property type="match status" value="1"/>
</dbReference>
<dbReference type="InterPro" id="IPR004111">
    <property type="entry name" value="Repressor_TetR_C"/>
</dbReference>
<dbReference type="GO" id="GO:0045892">
    <property type="term" value="P:negative regulation of DNA-templated transcription"/>
    <property type="evidence" value="ECO:0007669"/>
    <property type="project" value="InterPro"/>
</dbReference>
<evidence type="ECO:0000259" key="5">
    <source>
        <dbReference type="PROSITE" id="PS50977"/>
    </source>
</evidence>
<name>A0A1G9XE71_9ACTN</name>
<evidence type="ECO:0000313" key="6">
    <source>
        <dbReference type="EMBL" id="SDM94575.1"/>
    </source>
</evidence>
<protein>
    <submittedName>
        <fullName evidence="6">Transcriptional regulator, TetR family</fullName>
    </submittedName>
</protein>
<accession>A0A1G9XE71</accession>
<dbReference type="STRING" id="1137991.SAMN05660642_03657"/>
<dbReference type="Gene3D" id="1.10.357.10">
    <property type="entry name" value="Tetracycline Repressor, domain 2"/>
    <property type="match status" value="1"/>
</dbReference>
<dbReference type="AlphaFoldDB" id="A0A1G9XE71"/>
<dbReference type="SUPFAM" id="SSF46689">
    <property type="entry name" value="Homeodomain-like"/>
    <property type="match status" value="1"/>
</dbReference>
<feature type="domain" description="HTH tetR-type" evidence="5">
    <location>
        <begin position="33"/>
        <end position="93"/>
    </location>
</feature>
<evidence type="ECO:0000313" key="7">
    <source>
        <dbReference type="Proteomes" id="UP000198680"/>
    </source>
</evidence>
<sequence>MPTDRSSAGDPARTLALLWRQPPGGPRRGPARALDLDAVVAAAVGLADRDGLEAVTMRAVAQALGVAPMTLYTYVPGRAELLDLMLDAVHAQTARRDTAGRPWRERLTAVAEENRALFAAHPWAAAVSTLRPPLGPGSTAKYEHELAALDDTGLDDVERDDCLTHLLSFVQANARAAAEAQAARRQSGLDDAQWWTAAGPLLARVLDPARYPRAVRIGAAAGAAHGSAHDPDHAYRFGLARVLDGLAALIDARR</sequence>
<evidence type="ECO:0000256" key="1">
    <source>
        <dbReference type="ARBA" id="ARBA00023015"/>
    </source>
</evidence>
<feature type="DNA-binding region" description="H-T-H motif" evidence="4">
    <location>
        <begin position="56"/>
        <end position="75"/>
    </location>
</feature>
<keyword evidence="1" id="KW-0805">Transcription regulation</keyword>
<proteinExistence type="predicted"/>
<evidence type="ECO:0000256" key="4">
    <source>
        <dbReference type="PROSITE-ProRule" id="PRU00335"/>
    </source>
</evidence>
<dbReference type="PANTHER" id="PTHR30055">
    <property type="entry name" value="HTH-TYPE TRANSCRIPTIONAL REGULATOR RUTR"/>
    <property type="match status" value="1"/>
</dbReference>
<dbReference type="PANTHER" id="PTHR30055:SF151">
    <property type="entry name" value="TRANSCRIPTIONAL REGULATORY PROTEIN"/>
    <property type="match status" value="1"/>
</dbReference>
<dbReference type="GO" id="GO:0000976">
    <property type="term" value="F:transcription cis-regulatory region binding"/>
    <property type="evidence" value="ECO:0007669"/>
    <property type="project" value="TreeGrafter"/>
</dbReference>
<dbReference type="PROSITE" id="PS50977">
    <property type="entry name" value="HTH_TETR_2"/>
    <property type="match status" value="1"/>
</dbReference>
<keyword evidence="3" id="KW-0804">Transcription</keyword>
<keyword evidence="2 4" id="KW-0238">DNA-binding</keyword>
<dbReference type="InterPro" id="IPR001647">
    <property type="entry name" value="HTH_TetR"/>
</dbReference>
<dbReference type="Proteomes" id="UP000198680">
    <property type="component" value="Unassembled WGS sequence"/>
</dbReference>
<keyword evidence="7" id="KW-1185">Reference proteome</keyword>
<evidence type="ECO:0000256" key="3">
    <source>
        <dbReference type="ARBA" id="ARBA00023163"/>
    </source>
</evidence>
<dbReference type="InterPro" id="IPR050109">
    <property type="entry name" value="HTH-type_TetR-like_transc_reg"/>
</dbReference>
<dbReference type="InterPro" id="IPR036271">
    <property type="entry name" value="Tet_transcr_reg_TetR-rel_C_sf"/>
</dbReference>
<dbReference type="OrthoDB" id="4540879at2"/>
<dbReference type="GO" id="GO:0003700">
    <property type="term" value="F:DNA-binding transcription factor activity"/>
    <property type="evidence" value="ECO:0007669"/>
    <property type="project" value="TreeGrafter"/>
</dbReference>
<gene>
    <name evidence="6" type="ORF">SAMN05660642_03657</name>
</gene>
<dbReference type="InterPro" id="IPR009057">
    <property type="entry name" value="Homeodomain-like_sf"/>
</dbReference>